<dbReference type="PROSITE" id="PS00380">
    <property type="entry name" value="RHODANESE_1"/>
    <property type="match status" value="1"/>
</dbReference>
<dbReference type="PANTHER" id="PTHR11364">
    <property type="entry name" value="THIOSULFATE SULFERTANSFERASE"/>
    <property type="match status" value="1"/>
</dbReference>
<comment type="caution">
    <text evidence="4">The sequence shown here is derived from an EMBL/GenBank/DDBJ whole genome shotgun (WGS) entry which is preliminary data.</text>
</comment>
<dbReference type="Pfam" id="PF00581">
    <property type="entry name" value="Rhodanese"/>
    <property type="match status" value="2"/>
</dbReference>
<dbReference type="InterPro" id="IPR036873">
    <property type="entry name" value="Rhodanese-like_dom_sf"/>
</dbReference>
<accession>A0A9W6WBS7</accession>
<keyword evidence="1" id="KW-0808">Transferase</keyword>
<dbReference type="SUPFAM" id="SSF52821">
    <property type="entry name" value="Rhodanese/Cell cycle control phosphatase"/>
    <property type="match status" value="2"/>
</dbReference>
<sequence length="284" mass="29529">MPNPLITAAQLSQALSEQTPPVILDLRWSLTPPGGVRNGPSGRDAYLHGHIPGAVFLDLDADLCGPPGPGGRHPLPDPARLQEVLRQAGVGASSRVVCYDAGDMMSASRAWWTLLWVGLEDVVVLDGGMAAWLAADLPLTTAVPEPVPGDLTVRPGAVPVLDAAQAARTAAEGVLIDVRAAERFLGETEPIDPVAGHIPGAINVPDAPNLAEGGGFRTPDELRARYLPVGAEDDQAVGVYCGSGITATHTALAMAAAGLRVPAVYIGSWSNWIADPHRPVATRE</sequence>
<dbReference type="InterPro" id="IPR001307">
    <property type="entry name" value="Thiosulphate_STrfase_CS"/>
</dbReference>
<dbReference type="PROSITE" id="PS50206">
    <property type="entry name" value="RHODANESE_3"/>
    <property type="match status" value="2"/>
</dbReference>
<evidence type="ECO:0000313" key="4">
    <source>
        <dbReference type="EMBL" id="GLZ79025.1"/>
    </source>
</evidence>
<name>A0A9W6WBS7_9ACTN</name>
<dbReference type="AlphaFoldDB" id="A0A9W6WBS7"/>
<feature type="domain" description="Rhodanese" evidence="3">
    <location>
        <begin position="169"/>
        <end position="281"/>
    </location>
</feature>
<evidence type="ECO:0000256" key="1">
    <source>
        <dbReference type="ARBA" id="ARBA00022679"/>
    </source>
</evidence>
<evidence type="ECO:0000259" key="3">
    <source>
        <dbReference type="PROSITE" id="PS50206"/>
    </source>
</evidence>
<dbReference type="SMART" id="SM00450">
    <property type="entry name" value="RHOD"/>
    <property type="match status" value="2"/>
</dbReference>
<proteinExistence type="predicted"/>
<organism evidence="4 5">
    <name type="scientific">Actinorhabdospora filicis</name>
    <dbReference type="NCBI Taxonomy" id="1785913"/>
    <lineage>
        <taxon>Bacteria</taxon>
        <taxon>Bacillati</taxon>
        <taxon>Actinomycetota</taxon>
        <taxon>Actinomycetes</taxon>
        <taxon>Micromonosporales</taxon>
        <taxon>Micromonosporaceae</taxon>
        <taxon>Actinorhabdospora</taxon>
    </lineage>
</organism>
<dbReference type="RefSeq" id="WP_285664152.1">
    <property type="nucleotide sequence ID" value="NZ_BSTX01000002.1"/>
</dbReference>
<evidence type="ECO:0000313" key="5">
    <source>
        <dbReference type="Proteomes" id="UP001165079"/>
    </source>
</evidence>
<dbReference type="Gene3D" id="3.40.250.10">
    <property type="entry name" value="Rhodanese-like domain"/>
    <property type="match status" value="2"/>
</dbReference>
<dbReference type="EMBL" id="BSTX01000002">
    <property type="protein sequence ID" value="GLZ79025.1"/>
    <property type="molecule type" value="Genomic_DNA"/>
</dbReference>
<dbReference type="CDD" id="cd01449">
    <property type="entry name" value="TST_Repeat_2"/>
    <property type="match status" value="1"/>
</dbReference>
<dbReference type="InterPro" id="IPR001763">
    <property type="entry name" value="Rhodanese-like_dom"/>
</dbReference>
<dbReference type="PANTHER" id="PTHR11364:SF27">
    <property type="entry name" value="SULFURTRANSFERASE"/>
    <property type="match status" value="1"/>
</dbReference>
<gene>
    <name evidence="4" type="primary">sseA</name>
    <name evidence="4" type="ORF">Afil01_38320</name>
</gene>
<reference evidence="4" key="1">
    <citation type="submission" date="2023-03" db="EMBL/GenBank/DDBJ databases">
        <title>Actinorhabdospora filicis NBRC 111898.</title>
        <authorList>
            <person name="Ichikawa N."/>
            <person name="Sato H."/>
            <person name="Tonouchi N."/>
        </authorList>
    </citation>
    <scope>NUCLEOTIDE SEQUENCE</scope>
    <source>
        <strain evidence="4">NBRC 111898</strain>
    </source>
</reference>
<protein>
    <submittedName>
        <fullName evidence="4">Sulfurtransferase</fullName>
    </submittedName>
</protein>
<dbReference type="InterPro" id="IPR045078">
    <property type="entry name" value="TST/MPST-like"/>
</dbReference>
<keyword evidence="2" id="KW-0677">Repeat</keyword>
<dbReference type="Proteomes" id="UP001165079">
    <property type="component" value="Unassembled WGS sequence"/>
</dbReference>
<feature type="domain" description="Rhodanese" evidence="3">
    <location>
        <begin position="17"/>
        <end position="141"/>
    </location>
</feature>
<dbReference type="CDD" id="cd01448">
    <property type="entry name" value="TST_Repeat_1"/>
    <property type="match status" value="1"/>
</dbReference>
<dbReference type="GO" id="GO:0004792">
    <property type="term" value="F:thiosulfate-cyanide sulfurtransferase activity"/>
    <property type="evidence" value="ECO:0007669"/>
    <property type="project" value="InterPro"/>
</dbReference>
<keyword evidence="5" id="KW-1185">Reference proteome</keyword>
<evidence type="ECO:0000256" key="2">
    <source>
        <dbReference type="ARBA" id="ARBA00022737"/>
    </source>
</evidence>